<reference evidence="1" key="1">
    <citation type="journal article" date="2015" name="Nature">
        <title>Complex archaea that bridge the gap between prokaryotes and eukaryotes.</title>
        <authorList>
            <person name="Spang A."/>
            <person name="Saw J.H."/>
            <person name="Jorgensen S.L."/>
            <person name="Zaremba-Niedzwiedzka K."/>
            <person name="Martijn J."/>
            <person name="Lind A.E."/>
            <person name="van Eijk R."/>
            <person name="Schleper C."/>
            <person name="Guy L."/>
            <person name="Ettema T.J."/>
        </authorList>
    </citation>
    <scope>NUCLEOTIDE SEQUENCE</scope>
</reference>
<protein>
    <submittedName>
        <fullName evidence="1">Uncharacterized protein</fullName>
    </submittedName>
</protein>
<name>A0A0F9BLP7_9ZZZZ</name>
<proteinExistence type="predicted"/>
<dbReference type="EMBL" id="LAZR01040324">
    <property type="protein sequence ID" value="KKL14767.1"/>
    <property type="molecule type" value="Genomic_DNA"/>
</dbReference>
<dbReference type="AlphaFoldDB" id="A0A0F9BLP7"/>
<comment type="caution">
    <text evidence="1">The sequence shown here is derived from an EMBL/GenBank/DDBJ whole genome shotgun (WGS) entry which is preliminary data.</text>
</comment>
<evidence type="ECO:0000313" key="1">
    <source>
        <dbReference type="EMBL" id="KKL14767.1"/>
    </source>
</evidence>
<sequence>MDEVEIMRSFRPVPPPPSNLLPVRILPGTPRMNLWVPRPVVPVEEELVSTVKELTLV</sequence>
<gene>
    <name evidence="1" type="ORF">LCGC14_2512330</name>
</gene>
<accession>A0A0F9BLP7</accession>
<feature type="non-terminal residue" evidence="1">
    <location>
        <position position="57"/>
    </location>
</feature>
<organism evidence="1">
    <name type="scientific">marine sediment metagenome</name>
    <dbReference type="NCBI Taxonomy" id="412755"/>
    <lineage>
        <taxon>unclassified sequences</taxon>
        <taxon>metagenomes</taxon>
        <taxon>ecological metagenomes</taxon>
    </lineage>
</organism>